<dbReference type="STRING" id="321267.SHM7688_00263"/>
<proteinExistence type="predicted"/>
<organism evidence="3 4">
    <name type="scientific">Shimia marina</name>
    <dbReference type="NCBI Taxonomy" id="321267"/>
    <lineage>
        <taxon>Bacteria</taxon>
        <taxon>Pseudomonadati</taxon>
        <taxon>Pseudomonadota</taxon>
        <taxon>Alphaproteobacteria</taxon>
        <taxon>Rhodobacterales</taxon>
        <taxon>Roseobacteraceae</taxon>
    </lineage>
</organism>
<dbReference type="OrthoDB" id="6305173at2"/>
<dbReference type="Pfam" id="PF00353">
    <property type="entry name" value="HemolysinCabind"/>
    <property type="match status" value="3"/>
</dbReference>
<dbReference type="InterPro" id="IPR001343">
    <property type="entry name" value="Hemolysn_Ca-bd"/>
</dbReference>
<dbReference type="PRINTS" id="PR00313">
    <property type="entry name" value="CABNDNGRPT"/>
</dbReference>
<dbReference type="InterPro" id="IPR036844">
    <property type="entry name" value="Hint_dom_sf"/>
</dbReference>
<evidence type="ECO:0000256" key="1">
    <source>
        <dbReference type="SAM" id="MobiDB-lite"/>
    </source>
</evidence>
<feature type="domain" description="Hedgehog/Intein (Hint)" evidence="2">
    <location>
        <begin position="458"/>
        <end position="603"/>
    </location>
</feature>
<dbReference type="SUPFAM" id="SSF51120">
    <property type="entry name" value="beta-Roll"/>
    <property type="match status" value="2"/>
</dbReference>
<gene>
    <name evidence="3" type="primary">cya_1</name>
    <name evidence="3" type="ORF">SHM7688_00263</name>
</gene>
<dbReference type="InterPro" id="IPR006141">
    <property type="entry name" value="Intein_N"/>
</dbReference>
<accession>A0A0P1EK31</accession>
<dbReference type="InterPro" id="IPR028992">
    <property type="entry name" value="Hedgehog/Intein_dom"/>
</dbReference>
<dbReference type="Pfam" id="PF13403">
    <property type="entry name" value="Hint_2"/>
    <property type="match status" value="1"/>
</dbReference>
<keyword evidence="4" id="KW-1185">Reference proteome</keyword>
<dbReference type="Gene3D" id="2.150.10.10">
    <property type="entry name" value="Serralysin-like metalloprotease, C-terminal"/>
    <property type="match status" value="1"/>
</dbReference>
<dbReference type="GO" id="GO:0016539">
    <property type="term" value="P:intein-mediated protein splicing"/>
    <property type="evidence" value="ECO:0007669"/>
    <property type="project" value="InterPro"/>
</dbReference>
<dbReference type="RefSeq" id="WP_058238223.1">
    <property type="nucleotide sequence ID" value="NZ_CYPW01000004.1"/>
</dbReference>
<dbReference type="EMBL" id="CYPW01000004">
    <property type="protein sequence ID" value="CUH50834.1"/>
    <property type="molecule type" value="Genomic_DNA"/>
</dbReference>
<dbReference type="AlphaFoldDB" id="A0A0P1EK31"/>
<dbReference type="PROSITE" id="PS50817">
    <property type="entry name" value="INTEIN_N_TER"/>
    <property type="match status" value="1"/>
</dbReference>
<evidence type="ECO:0000313" key="3">
    <source>
        <dbReference type="EMBL" id="CUH50834.1"/>
    </source>
</evidence>
<dbReference type="InterPro" id="IPR011049">
    <property type="entry name" value="Serralysin-like_metalloprot_C"/>
</dbReference>
<evidence type="ECO:0000259" key="2">
    <source>
        <dbReference type="Pfam" id="PF13403"/>
    </source>
</evidence>
<dbReference type="GO" id="GO:0005509">
    <property type="term" value="F:calcium ion binding"/>
    <property type="evidence" value="ECO:0007669"/>
    <property type="project" value="InterPro"/>
</dbReference>
<feature type="region of interest" description="Disordered" evidence="1">
    <location>
        <begin position="348"/>
        <end position="370"/>
    </location>
</feature>
<name>A0A0P1EK31_9RHOB</name>
<dbReference type="SUPFAM" id="SSF51294">
    <property type="entry name" value="Hedgehog/intein (Hint) domain"/>
    <property type="match status" value="1"/>
</dbReference>
<reference evidence="3 4" key="1">
    <citation type="submission" date="2015-09" db="EMBL/GenBank/DDBJ databases">
        <authorList>
            <consortium name="Swine Surveillance"/>
        </authorList>
    </citation>
    <scope>NUCLEOTIDE SEQUENCE [LARGE SCALE GENOMIC DNA]</scope>
    <source>
        <strain evidence="3 4">CECT 7688</strain>
    </source>
</reference>
<dbReference type="Gene3D" id="2.170.16.10">
    <property type="entry name" value="Hedgehog/Intein (Hint) domain"/>
    <property type="match status" value="1"/>
</dbReference>
<feature type="region of interest" description="Disordered" evidence="1">
    <location>
        <begin position="182"/>
        <end position="207"/>
    </location>
</feature>
<sequence>MADPNGPGIVDGSETDDTINVGFTDSNGDTVDNSGNVISAQDGDDSIHAGAGDDTIFAGDGDDTVRAGDGDDIVAGDEVGLPDGNDTPGDDLLAGEGGSDTIDGMDGDDTIYGGYAPGTTPVPSSGGIESFNWDGVGTPADGDSLTGPFVQDTGSVTVTYTTTATTGGSSTFEDDTQLLGGVNTGTETGNTDSSVRSTTGAGEGATTSQTLAFSETVENAQFRINDMDENAVVKVIAWDADGNLIDVSMTAEDMSNLHLVDIDGFGGREAAISGGTSTGDSETAANSVLVNIPGPVARIEVRLVNLSDTPADVTVTDIFFESGDGAIPVDGGDLLTGGDGDDLIFGQEGDDTVSGGAGNDTLAGGTGADQLEGNDDQDLFVINSAEEGIGDTILGGDGGLDADRIDIYGERGVDWRVRDLTTDSDGNGFDGTIEFLDGVGGVTGTLDFENIEAGAVIVCFTPGTKILTPLGEVAVETLREGDQVVTRDNGLQPIRWAGRKHLTAQQLAERRELSPILIKQGALGPNQPERDMMVSPSHRMLLVSEQAELMFDEREVLVAAKHLLHLDGVEKAVVDGVDYIHFMCDNHEVVLADGAWSESFQPGEYTMDGMGKEQRAEIYAIFPELREEAGLANYTAARLSLKRHEAQLLG</sequence>
<evidence type="ECO:0000313" key="4">
    <source>
        <dbReference type="Proteomes" id="UP000054823"/>
    </source>
</evidence>
<dbReference type="Proteomes" id="UP000054823">
    <property type="component" value="Unassembled WGS sequence"/>
</dbReference>
<protein>
    <submittedName>
        <fullName evidence="3">Cyclolysin</fullName>
    </submittedName>
</protein>